<reference evidence="7" key="1">
    <citation type="submission" date="2021-04" db="EMBL/GenBank/DDBJ databases">
        <authorList>
            <person name="Vanwijnsberghe S."/>
        </authorList>
    </citation>
    <scope>NUCLEOTIDE SEQUENCE</scope>
    <source>
        <strain evidence="7">LMG 31841</strain>
    </source>
</reference>
<dbReference type="PROSITE" id="PS51007">
    <property type="entry name" value="CYTC"/>
    <property type="match status" value="1"/>
</dbReference>
<evidence type="ECO:0000256" key="4">
    <source>
        <dbReference type="PROSITE-ProRule" id="PRU00433"/>
    </source>
</evidence>
<proteinExistence type="predicted"/>
<dbReference type="InterPro" id="IPR009056">
    <property type="entry name" value="Cyt_c-like_dom"/>
</dbReference>
<keyword evidence="8" id="KW-1185">Reference proteome</keyword>
<sequence length="155" mass="16624">MNPLLIVLRAACVLGVALSLPAHAEDGAYDAVAAKQAWTLNCMGCHTPDAHAIRGKVPALSDSLGHFVRLKEGREFVMRVPGASNSALTDAELANVLNWLIDTKNAKSRPADFKPFTAQEIASNRRPALTDVAVHRAMLVDRLHATGDTAVAKDY</sequence>
<keyword evidence="5" id="KW-0732">Signal</keyword>
<dbReference type="RefSeq" id="WP_228880322.1">
    <property type="nucleotide sequence ID" value="NZ_CAJQZC010000007.1"/>
</dbReference>
<evidence type="ECO:0000256" key="3">
    <source>
        <dbReference type="ARBA" id="ARBA00023004"/>
    </source>
</evidence>
<gene>
    <name evidence="7" type="ORF">LMG31841_03935</name>
</gene>
<protein>
    <recommendedName>
        <fullName evidence="6">Cytochrome c domain-containing protein</fullName>
    </recommendedName>
</protein>
<dbReference type="Proteomes" id="UP000789704">
    <property type="component" value="Unassembled WGS sequence"/>
</dbReference>
<organism evidence="7 8">
    <name type="scientific">Paraburkholderia saeva</name>
    <dbReference type="NCBI Taxonomy" id="2777537"/>
    <lineage>
        <taxon>Bacteria</taxon>
        <taxon>Pseudomonadati</taxon>
        <taxon>Pseudomonadota</taxon>
        <taxon>Betaproteobacteria</taxon>
        <taxon>Burkholderiales</taxon>
        <taxon>Burkholderiaceae</taxon>
        <taxon>Paraburkholderia</taxon>
    </lineage>
</organism>
<dbReference type="InterPro" id="IPR036909">
    <property type="entry name" value="Cyt_c-like_dom_sf"/>
</dbReference>
<dbReference type="GO" id="GO:0046872">
    <property type="term" value="F:metal ion binding"/>
    <property type="evidence" value="ECO:0007669"/>
    <property type="project" value="UniProtKB-KW"/>
</dbReference>
<keyword evidence="3 4" id="KW-0408">Iron</keyword>
<feature type="domain" description="Cytochrome c" evidence="6">
    <location>
        <begin position="29"/>
        <end position="104"/>
    </location>
</feature>
<dbReference type="GO" id="GO:0009055">
    <property type="term" value="F:electron transfer activity"/>
    <property type="evidence" value="ECO:0007669"/>
    <property type="project" value="InterPro"/>
</dbReference>
<accession>A0A9N8X3F9</accession>
<evidence type="ECO:0000313" key="7">
    <source>
        <dbReference type="EMBL" id="CAG4910096.1"/>
    </source>
</evidence>
<name>A0A9N8X3F9_9BURK</name>
<evidence type="ECO:0000256" key="1">
    <source>
        <dbReference type="ARBA" id="ARBA00022617"/>
    </source>
</evidence>
<evidence type="ECO:0000256" key="5">
    <source>
        <dbReference type="SAM" id="SignalP"/>
    </source>
</evidence>
<keyword evidence="1 4" id="KW-0349">Heme</keyword>
<evidence type="ECO:0000313" key="8">
    <source>
        <dbReference type="Proteomes" id="UP000789704"/>
    </source>
</evidence>
<evidence type="ECO:0000259" key="6">
    <source>
        <dbReference type="PROSITE" id="PS51007"/>
    </source>
</evidence>
<feature type="chain" id="PRO_5040402359" description="Cytochrome c domain-containing protein" evidence="5">
    <location>
        <begin position="25"/>
        <end position="155"/>
    </location>
</feature>
<dbReference type="AlphaFoldDB" id="A0A9N8X3F9"/>
<dbReference type="GO" id="GO:0020037">
    <property type="term" value="F:heme binding"/>
    <property type="evidence" value="ECO:0007669"/>
    <property type="project" value="InterPro"/>
</dbReference>
<keyword evidence="2 4" id="KW-0479">Metal-binding</keyword>
<dbReference type="Gene3D" id="1.10.760.10">
    <property type="entry name" value="Cytochrome c-like domain"/>
    <property type="match status" value="1"/>
</dbReference>
<evidence type="ECO:0000256" key="2">
    <source>
        <dbReference type="ARBA" id="ARBA00022723"/>
    </source>
</evidence>
<dbReference type="EMBL" id="CAJQZC010000007">
    <property type="protein sequence ID" value="CAG4910096.1"/>
    <property type="molecule type" value="Genomic_DNA"/>
</dbReference>
<feature type="signal peptide" evidence="5">
    <location>
        <begin position="1"/>
        <end position="24"/>
    </location>
</feature>
<dbReference type="SUPFAM" id="SSF46626">
    <property type="entry name" value="Cytochrome c"/>
    <property type="match status" value="1"/>
</dbReference>
<comment type="caution">
    <text evidence="7">The sequence shown here is derived from an EMBL/GenBank/DDBJ whole genome shotgun (WGS) entry which is preliminary data.</text>
</comment>